<dbReference type="InterPro" id="IPR054090">
    <property type="entry name" value="Cep192_Spd-2-like_dom"/>
</dbReference>
<dbReference type="Pfam" id="PF22066">
    <property type="entry name" value="Cep192_D8"/>
    <property type="match status" value="1"/>
</dbReference>
<feature type="region of interest" description="Disordered" evidence="2">
    <location>
        <begin position="1323"/>
        <end position="1344"/>
    </location>
</feature>
<feature type="region of interest" description="Disordered" evidence="2">
    <location>
        <begin position="1173"/>
        <end position="1199"/>
    </location>
</feature>
<evidence type="ECO:0000256" key="1">
    <source>
        <dbReference type="PROSITE-ProRule" id="PRU00087"/>
    </source>
</evidence>
<accession>A0ABY7EZR1</accession>
<dbReference type="PANTHER" id="PTHR16029:SF11">
    <property type="entry name" value="CENTROSOMAL PROTEIN OF 192 KDA"/>
    <property type="match status" value="1"/>
</dbReference>
<feature type="compositionally biased region" description="Basic and acidic residues" evidence="2">
    <location>
        <begin position="434"/>
        <end position="457"/>
    </location>
</feature>
<feature type="compositionally biased region" description="Basic and acidic residues" evidence="2">
    <location>
        <begin position="718"/>
        <end position="731"/>
    </location>
</feature>
<feature type="compositionally biased region" description="Polar residues" evidence="2">
    <location>
        <begin position="2029"/>
        <end position="2040"/>
    </location>
</feature>
<feature type="compositionally biased region" description="Basic and acidic residues" evidence="2">
    <location>
        <begin position="1147"/>
        <end position="1159"/>
    </location>
</feature>
<feature type="compositionally biased region" description="Basic and acidic residues" evidence="2">
    <location>
        <begin position="1058"/>
        <end position="1088"/>
    </location>
</feature>
<dbReference type="InterPro" id="IPR039103">
    <property type="entry name" value="Spd-2/CEP192"/>
</dbReference>
<feature type="compositionally biased region" description="Polar residues" evidence="2">
    <location>
        <begin position="314"/>
        <end position="327"/>
    </location>
</feature>
<evidence type="ECO:0000313" key="11">
    <source>
        <dbReference type="Proteomes" id="UP001164746"/>
    </source>
</evidence>
<dbReference type="Pfam" id="PF22065">
    <property type="entry name" value="Cep192_D7"/>
    <property type="match status" value="1"/>
</dbReference>
<dbReference type="Proteomes" id="UP001164746">
    <property type="component" value="Chromosome 8"/>
</dbReference>
<feature type="compositionally biased region" description="Basic and acidic residues" evidence="2">
    <location>
        <begin position="833"/>
        <end position="852"/>
    </location>
</feature>
<dbReference type="Pfam" id="PF22067">
    <property type="entry name" value="Cep192_D3"/>
    <property type="match status" value="1"/>
</dbReference>
<feature type="compositionally biased region" description="Polar residues" evidence="2">
    <location>
        <begin position="202"/>
        <end position="218"/>
    </location>
</feature>
<dbReference type="InterPro" id="IPR054085">
    <property type="entry name" value="Cep192-like_D1"/>
</dbReference>
<feature type="compositionally biased region" description="Basic and acidic residues" evidence="2">
    <location>
        <begin position="879"/>
        <end position="903"/>
    </location>
</feature>
<dbReference type="InterPro" id="IPR054086">
    <property type="entry name" value="Cep192-like_D2"/>
</dbReference>
<sequence>MSAIRQSLFGQGTIGEEGEDGETSVYNIEIEAEELHALDADFGEIDASLDVMSDEESPLKTPTNKDLQEHSKGEDFVIDSIYLRPGTTGEEQTQSRLPYLSKVSLFDGGSASGSELDTEDEIEAARKAQGERHEAAGEAAYGATRPGLVGEDNHMPMYQRQSAEGDVVTSPVPGDGGGGGDGSSGSDSDDGRGSDRTEGSSQGYHSNIPTSQPSSYNSARDRQQEGPRIRPMGDDLLSELRLSRFPSSNTSQADGDGRLSSRYLTPVSPGLDSPTPGQDSDDLDGDTDFDPGNRLEASGFNADDASALGLGKGNASNPFDLKSNSFGSFGLSPAGGDGQNGNQSVDVSVFGDEMMSSYPRGDRTSKFDGDWSGLDLQRTAASGSPSRSNDSPFSGLQHYTTSGSCMGEVRVCNSPSLPIFPRMSPIPQGARTRASQDRPTGRDSRGSEDRPLGRDSSGRQSARSSQERGDGERGLSSRGVTPDSSLEISGLKRSQEDVFKKPTLPPPKAANFAKSVGKSKSFKSQSSTEYGKMQRSGASSGQSTDSEYVDLEYRTSLSRQASEQRVGLCRVPSVGGTNEMDFTMHDEDFFGDSDAKAMLDADEVQFEEENKFSQNEEVKETASPSDSWAYKSIMSVARPSWLEGPEDEEEICVRISVGTFMRGRTEALGSLDGETKEPRPDFGMDPVSPPRRPNPLAVVEEGEGPDVTRTSGVGEYEAGTKERTPGKESDRTLTMSTLKKPVIPMTPMTPNSTKMSIGELSMMLNNGGHKMNSFMSHHASKSHKPFQTEPYASKHSGAMPKARPSSTSESLSPSKASSLPVMKGSSLNRSFPKVRDSDNTLIKSENRRKESTGDSGFKGSSVAESDKEIVDDNIEGSDEEKTPKRKREDTEGDRTLNDNDHAADGALTPKSASLNVSNHSDHCDVFSSPNASNYWPNNTGLFERMEQFKFSESQKAVKSDDQKIEEGHLNIKPDNKGRRKDENRNASEVLDTSNQRNSYHKDNSMIDHGYMPGHHIPDGTAYSQQSDYAHMDHRGELREDVAGVDDVELAESRGFDMLKHKSKSRTSDNDNVKRSSTKERTVSADSGKRLNANESAMHSEKPYDNLGQSKSRSMTSLKPTEGNSPMVRNTGSHIPSAQTGSSPTKRLNSEEQSVGRHESWTQTSLVLRQSVGLGPVSPEDVNSENHIWGPSGSHPSMENNLDYVERQSYSGNIPQVPLSSFKHNLLPNGKSTVPVKPHLLTKQSLFKTDFAQENLRRDYSRDVMERIYSGNDTDQFFHANITHSETCGPPDITEVHTIWQPMEPNETMDQTGADFPGGFRSHPSAHSTMHCGQDDPSHSQLSSGALSTTAHGISKFLPPESSSKVCPVEAPGVVQFREACCVGISRGETLPLTNPSERWMECFIEPKSLTRDGARVSLENFPFQFRQKKLIIDPHKTCNMDVMFLPTVAGAYVAHVQIFSLSFLKRDQHVEKDIVPVNVTFQAIAEDPWIKVTHENEPATSVDFGEVMWGSLSERTICIQNMGQANVPLRLAITSNRAWHCFLFEPAGRMSDVSVISGRHAPGSEHGRSIINISLPGADQPFSYHEVRVWCRPPDKQYNRAAGRQSPEVFRCDVEIEVDTPCSRQPKLHTVHMSAIAGFRKLHLQSSLTSEGISLRCGQGSMADTTVALHNAGNLPLTVKLGFNENRDVLSVSPQSLTLAPNVQQSVSVAFHPQNSSAGSTFDALLLMFVEPQGPMYEVALGAKVLDLSPRNINLLCDTNVLDFGGVPVMKTCVKRFRLKNMERESHRMVIHVNSEAVKLSTVADPHTSGRQRLEVELGRGQIQPIFVMYCPTQPAPLRAKITMIPSNGGRLKYSVKLNGYGGVSCLQCDDGSSETQRVQGHPCIPVHHFSMERISDVLIHNIGDKPAVVSVKVYKDLSCVDRLLSGQIVVQPSECMVDAGDQCKLELVVSMTEREFAARQGVGSVGAAICLEYQDQVESTKPYKGRLLVGLVTGSSHPAPSITTTPTRSSRPVRLSTFPEMSSLPIQTNRISSQHSPRSLHTGDGSISSDHSSRSYSPVNTSGSWNIMPDKLLLYCANRVPSSSEYEKFYIYNHNRKEEVAFELSWPAKMLSLIPDSGTISPRENAEVKVYPSSHVSQNLNTLPWSGHVIVTSAGVKKEVKVEIRQDMTPLSREDLPKPGDRSLVSQTLVQFPATQVGKSSEMTLELRNLGIEQFRWMFSSFAAPYLRKKSESSKEMFRVSYKVFDFSKQFGKLSEHDNMQLCVQFTPRSSGTFTQFWDLQTSGSSPSHKHSNKHDFGIENTPEYMKDKIDVENLLPKSLGSKFGLVLAQDEMIFPAVKPQSKTVLKVELKNSHREDIDIEVTSPHPPFYVKHHRLKIQRKKYLRLPVEFCPSQPGKYRDVVKFQGSKGENLILHSPESDFPTIVPRLSYVEPTTVRLMSYVLLHIRSSFPSMSCIYTYLRSDYDSLDLLFLNTLCGGLEPADGFHGDITHKHYEVGPAEPRAPGTKAPA</sequence>
<evidence type="ECO:0000259" key="7">
    <source>
        <dbReference type="Pfam" id="PF22067"/>
    </source>
</evidence>
<dbReference type="Pfam" id="PF22073">
    <property type="entry name" value="Cep192_D4"/>
    <property type="match status" value="1"/>
</dbReference>
<evidence type="ECO:0000259" key="3">
    <source>
        <dbReference type="Pfam" id="PF22060"/>
    </source>
</evidence>
<evidence type="ECO:0000313" key="10">
    <source>
        <dbReference type="EMBL" id="WAR12626.1"/>
    </source>
</evidence>
<dbReference type="Pfam" id="PF22064">
    <property type="entry name" value="Cep192_D2"/>
    <property type="match status" value="1"/>
</dbReference>
<dbReference type="InterPro" id="IPR054087">
    <property type="entry name" value="Cep192-like_D7"/>
</dbReference>
<feature type="repeat" description="Filamin" evidence="1">
    <location>
        <begin position="2347"/>
        <end position="2426"/>
    </location>
</feature>
<organism evidence="10 11">
    <name type="scientific">Mya arenaria</name>
    <name type="common">Soft-shell clam</name>
    <dbReference type="NCBI Taxonomy" id="6604"/>
    <lineage>
        <taxon>Eukaryota</taxon>
        <taxon>Metazoa</taxon>
        <taxon>Spiralia</taxon>
        <taxon>Lophotrochozoa</taxon>
        <taxon>Mollusca</taxon>
        <taxon>Bivalvia</taxon>
        <taxon>Autobranchia</taxon>
        <taxon>Heteroconchia</taxon>
        <taxon>Euheterodonta</taxon>
        <taxon>Imparidentia</taxon>
        <taxon>Neoheterodontei</taxon>
        <taxon>Myida</taxon>
        <taxon>Myoidea</taxon>
        <taxon>Myidae</taxon>
        <taxon>Mya</taxon>
    </lineage>
</organism>
<dbReference type="PROSITE" id="PS50194">
    <property type="entry name" value="FILAMIN_REPEAT"/>
    <property type="match status" value="1"/>
</dbReference>
<dbReference type="InterPro" id="IPR054088">
    <property type="entry name" value="Cep192-like_D8"/>
</dbReference>
<feature type="compositionally biased region" description="Basic and acidic residues" evidence="2">
    <location>
        <begin position="955"/>
        <end position="985"/>
    </location>
</feature>
<evidence type="ECO:0000259" key="9">
    <source>
        <dbReference type="Pfam" id="PF22076"/>
    </source>
</evidence>
<feature type="region of interest" description="Disordered" evidence="2">
    <location>
        <begin position="1"/>
        <end position="22"/>
    </location>
</feature>
<feature type="compositionally biased region" description="Low complexity" evidence="2">
    <location>
        <begin position="805"/>
        <end position="818"/>
    </location>
</feature>
<feature type="compositionally biased region" description="Basic and acidic residues" evidence="2">
    <location>
        <begin position="219"/>
        <end position="233"/>
    </location>
</feature>
<evidence type="ECO:0000256" key="2">
    <source>
        <dbReference type="SAM" id="MobiDB-lite"/>
    </source>
</evidence>
<feature type="compositionally biased region" description="Polar residues" evidence="2">
    <location>
        <begin position="379"/>
        <end position="404"/>
    </location>
</feature>
<feature type="domain" description="Cep192-like" evidence="3">
    <location>
        <begin position="1367"/>
        <end position="1485"/>
    </location>
</feature>
<feature type="compositionally biased region" description="Polar residues" evidence="2">
    <location>
        <begin position="536"/>
        <end position="546"/>
    </location>
</feature>
<dbReference type="EMBL" id="CP111019">
    <property type="protein sequence ID" value="WAR12626.1"/>
    <property type="molecule type" value="Genomic_DNA"/>
</dbReference>
<feature type="compositionally biased region" description="Basic and acidic residues" evidence="2">
    <location>
        <begin position="123"/>
        <end position="136"/>
    </location>
</feature>
<feature type="compositionally biased region" description="Basic and acidic residues" evidence="2">
    <location>
        <begin position="673"/>
        <end position="682"/>
    </location>
</feature>
<feature type="region of interest" description="Disordered" evidence="2">
    <location>
        <begin position="1058"/>
        <end position="1161"/>
    </location>
</feature>
<keyword evidence="11" id="KW-1185">Reference proteome</keyword>
<evidence type="ECO:0000259" key="6">
    <source>
        <dbReference type="Pfam" id="PF22066"/>
    </source>
</evidence>
<feature type="region of interest" description="Disordered" evidence="2">
    <location>
        <begin position="669"/>
        <end position="732"/>
    </location>
</feature>
<dbReference type="InterPro" id="IPR013783">
    <property type="entry name" value="Ig-like_fold"/>
</dbReference>
<feature type="region of interest" description="Disordered" evidence="2">
    <location>
        <begin position="51"/>
        <end position="72"/>
    </location>
</feature>
<dbReference type="InterPro" id="IPR054089">
    <property type="entry name" value="Cep192-like_D3"/>
</dbReference>
<feature type="domain" description="Cep192-like" evidence="4">
    <location>
        <begin position="1488"/>
        <end position="1639"/>
    </location>
</feature>
<feature type="domain" description="Cep192-like" evidence="7">
    <location>
        <begin position="1652"/>
        <end position="1745"/>
    </location>
</feature>
<feature type="domain" description="Cep192/Spd-2-like" evidence="8">
    <location>
        <begin position="1753"/>
        <end position="1863"/>
    </location>
</feature>
<feature type="compositionally biased region" description="Polar residues" evidence="2">
    <location>
        <begin position="1106"/>
        <end position="1146"/>
    </location>
</feature>
<name>A0ABY7EZR1_MYAAR</name>
<evidence type="ECO:0000259" key="8">
    <source>
        <dbReference type="Pfam" id="PF22073"/>
    </source>
</evidence>
<dbReference type="PANTHER" id="PTHR16029">
    <property type="entry name" value="CENTROSOMAL PROTEIN OF 192 KDA"/>
    <property type="match status" value="1"/>
</dbReference>
<reference evidence="10" key="1">
    <citation type="submission" date="2022-11" db="EMBL/GenBank/DDBJ databases">
        <title>Centuries of genome instability and evolution in soft-shell clam transmissible cancer (bioRxiv).</title>
        <authorList>
            <person name="Hart S.F.M."/>
            <person name="Yonemitsu M.A."/>
            <person name="Giersch R.M."/>
            <person name="Beal B.F."/>
            <person name="Arriagada G."/>
            <person name="Davis B.W."/>
            <person name="Ostrander E.A."/>
            <person name="Goff S.P."/>
            <person name="Metzger M.J."/>
        </authorList>
    </citation>
    <scope>NUCLEOTIDE SEQUENCE</scope>
    <source>
        <strain evidence="10">MELC-2E11</strain>
        <tissue evidence="10">Siphon/mantle</tissue>
    </source>
</reference>
<dbReference type="Pfam" id="PF22076">
    <property type="entry name" value="Cep192_D6"/>
    <property type="match status" value="1"/>
</dbReference>
<feature type="compositionally biased region" description="Basic and acidic residues" evidence="2">
    <location>
        <begin position="189"/>
        <end position="198"/>
    </location>
</feature>
<feature type="compositionally biased region" description="Basic and acidic residues" evidence="2">
    <location>
        <begin position="360"/>
        <end position="369"/>
    </location>
</feature>
<feature type="compositionally biased region" description="Low complexity" evidence="2">
    <location>
        <begin position="2047"/>
        <end position="2058"/>
    </location>
</feature>
<feature type="compositionally biased region" description="Basic and acidic residues" evidence="2">
    <location>
        <begin position="465"/>
        <end position="475"/>
    </location>
</feature>
<feature type="compositionally biased region" description="Acidic residues" evidence="2">
    <location>
        <begin position="279"/>
        <end position="289"/>
    </location>
</feature>
<feature type="compositionally biased region" description="Polar residues" evidence="2">
    <location>
        <begin position="478"/>
        <end position="487"/>
    </location>
</feature>
<dbReference type="Gene3D" id="2.60.40.10">
    <property type="entry name" value="Immunoglobulins"/>
    <property type="match status" value="3"/>
</dbReference>
<gene>
    <name evidence="10" type="ORF">MAR_026806</name>
</gene>
<feature type="region of interest" description="Disordered" evidence="2">
    <location>
        <begin position="2029"/>
        <end position="2061"/>
    </location>
</feature>
<feature type="compositionally biased region" description="Gly residues" evidence="2">
    <location>
        <begin position="174"/>
        <end position="183"/>
    </location>
</feature>
<feature type="domain" description="Cep192-like" evidence="9">
    <location>
        <begin position="2065"/>
        <end position="2166"/>
    </location>
</feature>
<dbReference type="Pfam" id="PF22060">
    <property type="entry name" value="Cep192_D1"/>
    <property type="match status" value="1"/>
</dbReference>
<feature type="domain" description="Cep192-like" evidence="5">
    <location>
        <begin position="2187"/>
        <end position="2295"/>
    </location>
</feature>
<feature type="domain" description="Cep192-like" evidence="6">
    <location>
        <begin position="2325"/>
        <end position="2414"/>
    </location>
</feature>
<evidence type="ECO:0000259" key="5">
    <source>
        <dbReference type="Pfam" id="PF22065"/>
    </source>
</evidence>
<dbReference type="InterPro" id="IPR017868">
    <property type="entry name" value="Filamin/ABP280_repeat-like"/>
</dbReference>
<feature type="region of interest" description="Disordered" evidence="2">
    <location>
        <begin position="106"/>
        <end position="547"/>
    </location>
</feature>
<proteinExistence type="predicted"/>
<feature type="region of interest" description="Disordered" evidence="2">
    <location>
        <begin position="768"/>
        <end position="932"/>
    </location>
</feature>
<evidence type="ECO:0000259" key="4">
    <source>
        <dbReference type="Pfam" id="PF22064"/>
    </source>
</evidence>
<feature type="region of interest" description="Disordered" evidence="2">
    <location>
        <begin position="951"/>
        <end position="1022"/>
    </location>
</feature>
<dbReference type="InterPro" id="IPR054092">
    <property type="entry name" value="Cep192-like_D6"/>
</dbReference>
<protein>
    <submittedName>
        <fullName evidence="10">CE192-like protein</fullName>
    </submittedName>
</protein>